<accession>A0A1Y1SFN2</accession>
<dbReference type="AlphaFoldDB" id="A0A1Y1SFN2"/>
<dbReference type="OrthoDB" id="9785826at2"/>
<dbReference type="GO" id="GO:0016491">
    <property type="term" value="F:oxidoreductase activity"/>
    <property type="evidence" value="ECO:0007669"/>
    <property type="project" value="TreeGrafter"/>
</dbReference>
<dbReference type="Pfam" id="PF00106">
    <property type="entry name" value="adh_short"/>
    <property type="match status" value="1"/>
</dbReference>
<dbReference type="InterPro" id="IPR051468">
    <property type="entry name" value="Fungal_SecMetab_SDRs"/>
</dbReference>
<dbReference type="InterPro" id="IPR002347">
    <property type="entry name" value="SDR_fam"/>
</dbReference>
<dbReference type="STRING" id="1317117.ATO7_09882"/>
<dbReference type="InterPro" id="IPR036291">
    <property type="entry name" value="NAD(P)-bd_dom_sf"/>
</dbReference>
<keyword evidence="2" id="KW-1185">Reference proteome</keyword>
<dbReference type="PANTHER" id="PTHR43544">
    <property type="entry name" value="SHORT-CHAIN DEHYDROGENASE/REDUCTASE"/>
    <property type="match status" value="1"/>
</dbReference>
<dbReference type="GO" id="GO:0005737">
    <property type="term" value="C:cytoplasm"/>
    <property type="evidence" value="ECO:0007669"/>
    <property type="project" value="TreeGrafter"/>
</dbReference>
<gene>
    <name evidence="1" type="ORF">ATO7_09882</name>
</gene>
<dbReference type="Proteomes" id="UP000192342">
    <property type="component" value="Unassembled WGS sequence"/>
</dbReference>
<dbReference type="PANTHER" id="PTHR43544:SF12">
    <property type="entry name" value="NAD(P)-BINDING ROSSMANN-FOLD SUPERFAMILY PROTEIN"/>
    <property type="match status" value="1"/>
</dbReference>
<comment type="caution">
    <text evidence="1">The sequence shown here is derived from an EMBL/GenBank/DDBJ whole genome shotgun (WGS) entry which is preliminary data.</text>
</comment>
<sequence>MDQPTSLFNPAQHTLHLVVGSSGGIGAALTQQLSALGHTLITTSRRGSDADLQLDFEDDASVAAFGPALASRLDGAALRSVFICSGLLHAIGVRPERRIEALKADAYTRVMRVNALGPLCLMGQLKALLARDGPSQVSAVSARVGSIADNRLGGWYSYRCAKAALNMGFKTLAVELQRTHPACALTLFHPGTTDTALSAPFQRGVAPHKLFSTARAADQFVEVVRRRETEPGLQFLAWDGQPVAW</sequence>
<reference evidence="1 2" key="1">
    <citation type="submission" date="2013-04" db="EMBL/GenBank/DDBJ databases">
        <title>Oceanococcus atlanticus 22II-S10r2 Genome Sequencing.</title>
        <authorList>
            <person name="Lai Q."/>
            <person name="Li G."/>
            <person name="Shao Z."/>
        </authorList>
    </citation>
    <scope>NUCLEOTIDE SEQUENCE [LARGE SCALE GENOMIC DNA]</scope>
    <source>
        <strain evidence="1 2">22II-S10r2</strain>
    </source>
</reference>
<protein>
    <submittedName>
        <fullName evidence="1">Short chain dehydrogenase/reductase family oxidoreductase</fullName>
    </submittedName>
</protein>
<evidence type="ECO:0000313" key="1">
    <source>
        <dbReference type="EMBL" id="ORE87342.1"/>
    </source>
</evidence>
<dbReference type="EMBL" id="AQQV01000002">
    <property type="protein sequence ID" value="ORE87342.1"/>
    <property type="molecule type" value="Genomic_DNA"/>
</dbReference>
<organism evidence="1 2">
    <name type="scientific">Oceanococcus atlanticus</name>
    <dbReference type="NCBI Taxonomy" id="1317117"/>
    <lineage>
        <taxon>Bacteria</taxon>
        <taxon>Pseudomonadati</taxon>
        <taxon>Pseudomonadota</taxon>
        <taxon>Gammaproteobacteria</taxon>
        <taxon>Chromatiales</taxon>
        <taxon>Oceanococcaceae</taxon>
        <taxon>Oceanococcus</taxon>
    </lineage>
</organism>
<dbReference type="Gene3D" id="3.40.50.720">
    <property type="entry name" value="NAD(P)-binding Rossmann-like Domain"/>
    <property type="match status" value="1"/>
</dbReference>
<evidence type="ECO:0000313" key="2">
    <source>
        <dbReference type="Proteomes" id="UP000192342"/>
    </source>
</evidence>
<dbReference type="SUPFAM" id="SSF51735">
    <property type="entry name" value="NAD(P)-binding Rossmann-fold domains"/>
    <property type="match status" value="1"/>
</dbReference>
<dbReference type="RefSeq" id="WP_083561585.1">
    <property type="nucleotide sequence ID" value="NZ_AQQV01000002.1"/>
</dbReference>
<proteinExistence type="predicted"/>
<name>A0A1Y1SFN2_9GAMM</name>
<dbReference type="PRINTS" id="PR00081">
    <property type="entry name" value="GDHRDH"/>
</dbReference>